<feature type="compositionally biased region" description="Polar residues" evidence="1">
    <location>
        <begin position="108"/>
        <end position="122"/>
    </location>
</feature>
<sequence>MAAHTCPFCDKEYHYMQPFMKHLYQTHPLSEAAESSNAFKSKKDKSDPKHGATNKTREEERRYIVKIAEASTGKSAEPNSSSFDEVVDLRSPSGSPSPSPPPTGWSSNQTGNDDPREQQSLLPQRRPAWATDGTTPAASPPAMKEKAAEGKGKAKERRHNLPDVPAKARGRGKNTPAVELPFLSDSDEDELESVTVRKFLSANPDLNKNSKRPSSPTLERNSLRSPKVIKLGRHANATEPARESELDRGDLLLSERAVSDLVRDKKAAEGSRPDPETSDSDSDDDSDEDDEAAEAGNSSFLPFVASLPSPDESDVSLVPSRSASPAGSSESEDDDDDKPVNDGKYDHAKAASVPNSVTNTPTPTPQRDQFERFMNHALRNKARAEGHPSVEPDKVASSSTLPSAPSPFASTTPAVQPKGKARATKHSAHEKNPQLTSTPFGAAPTPHNSSSPLVGQAALPTMPPPPQCDALACPSCHAMAHAFHVFHTTHSQWHCDAGP</sequence>
<feature type="compositionally biased region" description="Basic and acidic residues" evidence="1">
    <location>
        <begin position="240"/>
        <end position="250"/>
    </location>
</feature>
<feature type="compositionally biased region" description="Basic and acidic residues" evidence="1">
    <location>
        <begin position="338"/>
        <end position="349"/>
    </location>
</feature>
<gene>
    <name evidence="3" type="ORF">LOC62_03G004855</name>
</gene>
<feature type="compositionally biased region" description="Acidic residues" evidence="1">
    <location>
        <begin position="276"/>
        <end position="293"/>
    </location>
</feature>
<accession>A0AAF0Y769</accession>
<evidence type="ECO:0000313" key="3">
    <source>
        <dbReference type="EMBL" id="WOO81325.1"/>
    </source>
</evidence>
<dbReference type="GeneID" id="87808087"/>
<feature type="compositionally biased region" description="Basic and acidic residues" evidence="1">
    <location>
        <begin position="44"/>
        <end position="63"/>
    </location>
</feature>
<dbReference type="RefSeq" id="XP_062627357.1">
    <property type="nucleotide sequence ID" value="XM_062771373.1"/>
</dbReference>
<name>A0AAF0Y769_9TREE</name>
<keyword evidence="4" id="KW-1185">Reference proteome</keyword>
<feature type="compositionally biased region" description="Polar residues" evidence="1">
    <location>
        <begin position="72"/>
        <end position="83"/>
    </location>
</feature>
<feature type="compositionally biased region" description="Basic and acidic residues" evidence="1">
    <location>
        <begin position="382"/>
        <end position="394"/>
    </location>
</feature>
<reference evidence="3" key="1">
    <citation type="submission" date="2023-10" db="EMBL/GenBank/DDBJ databases">
        <authorList>
            <person name="Noh H."/>
        </authorList>
    </citation>
    <scope>NUCLEOTIDE SEQUENCE</scope>
    <source>
        <strain evidence="3">DUCC4014</strain>
    </source>
</reference>
<feature type="compositionally biased region" description="Low complexity" evidence="1">
    <location>
        <begin position="319"/>
        <end position="329"/>
    </location>
</feature>
<feature type="compositionally biased region" description="Basic and acidic residues" evidence="1">
    <location>
        <begin position="143"/>
        <end position="153"/>
    </location>
</feature>
<dbReference type="PROSITE" id="PS00028">
    <property type="entry name" value="ZINC_FINGER_C2H2_1"/>
    <property type="match status" value="1"/>
</dbReference>
<evidence type="ECO:0000313" key="4">
    <source>
        <dbReference type="Proteomes" id="UP000827549"/>
    </source>
</evidence>
<organism evidence="3 4">
    <name type="scientific">Vanrija pseudolonga</name>
    <dbReference type="NCBI Taxonomy" id="143232"/>
    <lineage>
        <taxon>Eukaryota</taxon>
        <taxon>Fungi</taxon>
        <taxon>Dikarya</taxon>
        <taxon>Basidiomycota</taxon>
        <taxon>Agaricomycotina</taxon>
        <taxon>Tremellomycetes</taxon>
        <taxon>Trichosporonales</taxon>
        <taxon>Trichosporonaceae</taxon>
        <taxon>Vanrija</taxon>
    </lineage>
</organism>
<feature type="compositionally biased region" description="Low complexity" evidence="1">
    <location>
        <begin position="396"/>
        <end position="414"/>
    </location>
</feature>
<dbReference type="EMBL" id="CP086716">
    <property type="protein sequence ID" value="WOO81325.1"/>
    <property type="molecule type" value="Genomic_DNA"/>
</dbReference>
<proteinExistence type="predicted"/>
<dbReference type="AlphaFoldDB" id="A0AAF0Y769"/>
<feature type="compositionally biased region" description="Low complexity" evidence="1">
    <location>
        <begin position="352"/>
        <end position="361"/>
    </location>
</feature>
<dbReference type="Proteomes" id="UP000827549">
    <property type="component" value="Chromosome 3"/>
</dbReference>
<evidence type="ECO:0000256" key="1">
    <source>
        <dbReference type="SAM" id="MobiDB-lite"/>
    </source>
</evidence>
<protein>
    <recommendedName>
        <fullName evidence="2">C2H2-type domain-containing protein</fullName>
    </recommendedName>
</protein>
<feature type="region of interest" description="Disordered" evidence="1">
    <location>
        <begin position="33"/>
        <end position="460"/>
    </location>
</feature>
<feature type="compositionally biased region" description="Basic and acidic residues" evidence="1">
    <location>
        <begin position="257"/>
        <end position="275"/>
    </location>
</feature>
<feature type="compositionally biased region" description="Polar residues" evidence="1">
    <location>
        <begin position="204"/>
        <end position="224"/>
    </location>
</feature>
<evidence type="ECO:0000259" key="2">
    <source>
        <dbReference type="PROSITE" id="PS00028"/>
    </source>
</evidence>
<dbReference type="InterPro" id="IPR013087">
    <property type="entry name" value="Znf_C2H2_type"/>
</dbReference>
<feature type="domain" description="C2H2-type" evidence="2">
    <location>
        <begin position="6"/>
        <end position="27"/>
    </location>
</feature>